<gene>
    <name evidence="1" type="ORF">QJS10_CPB04g00486</name>
</gene>
<organism evidence="1 2">
    <name type="scientific">Acorus calamus</name>
    <name type="common">Sweet flag</name>
    <dbReference type="NCBI Taxonomy" id="4465"/>
    <lineage>
        <taxon>Eukaryota</taxon>
        <taxon>Viridiplantae</taxon>
        <taxon>Streptophyta</taxon>
        <taxon>Embryophyta</taxon>
        <taxon>Tracheophyta</taxon>
        <taxon>Spermatophyta</taxon>
        <taxon>Magnoliopsida</taxon>
        <taxon>Liliopsida</taxon>
        <taxon>Acoraceae</taxon>
        <taxon>Acorus</taxon>
    </lineage>
</organism>
<reference evidence="1" key="2">
    <citation type="submission" date="2023-06" db="EMBL/GenBank/DDBJ databases">
        <authorList>
            <person name="Ma L."/>
            <person name="Liu K.-W."/>
            <person name="Li Z."/>
            <person name="Hsiao Y.-Y."/>
            <person name="Qi Y."/>
            <person name="Fu T."/>
            <person name="Tang G."/>
            <person name="Zhang D."/>
            <person name="Sun W.-H."/>
            <person name="Liu D.-K."/>
            <person name="Li Y."/>
            <person name="Chen G.-Z."/>
            <person name="Liu X.-D."/>
            <person name="Liao X.-Y."/>
            <person name="Jiang Y.-T."/>
            <person name="Yu X."/>
            <person name="Hao Y."/>
            <person name="Huang J."/>
            <person name="Zhao X.-W."/>
            <person name="Ke S."/>
            <person name="Chen Y.-Y."/>
            <person name="Wu W.-L."/>
            <person name="Hsu J.-L."/>
            <person name="Lin Y.-F."/>
            <person name="Huang M.-D."/>
            <person name="Li C.-Y."/>
            <person name="Huang L."/>
            <person name="Wang Z.-W."/>
            <person name="Zhao X."/>
            <person name="Zhong W.-Y."/>
            <person name="Peng D.-H."/>
            <person name="Ahmad S."/>
            <person name="Lan S."/>
            <person name="Zhang J.-S."/>
            <person name="Tsai W.-C."/>
            <person name="Van De Peer Y."/>
            <person name="Liu Z.-J."/>
        </authorList>
    </citation>
    <scope>NUCLEOTIDE SEQUENCE</scope>
    <source>
        <strain evidence="1">CP</strain>
        <tissue evidence="1">Leaves</tissue>
    </source>
</reference>
<accession>A0AAV9F0R4</accession>
<evidence type="ECO:0000313" key="1">
    <source>
        <dbReference type="EMBL" id="KAK1318112.1"/>
    </source>
</evidence>
<proteinExistence type="predicted"/>
<dbReference type="AlphaFoldDB" id="A0AAV9F0R4"/>
<name>A0AAV9F0R4_ACOCL</name>
<dbReference type="Proteomes" id="UP001180020">
    <property type="component" value="Unassembled WGS sequence"/>
</dbReference>
<keyword evidence="2" id="KW-1185">Reference proteome</keyword>
<reference evidence="1" key="1">
    <citation type="journal article" date="2023" name="Nat. Commun.">
        <title>Diploid and tetraploid genomes of Acorus and the evolution of monocots.</title>
        <authorList>
            <person name="Ma L."/>
            <person name="Liu K.W."/>
            <person name="Li Z."/>
            <person name="Hsiao Y.Y."/>
            <person name="Qi Y."/>
            <person name="Fu T."/>
            <person name="Tang G.D."/>
            <person name="Zhang D."/>
            <person name="Sun W.H."/>
            <person name="Liu D.K."/>
            <person name="Li Y."/>
            <person name="Chen G.Z."/>
            <person name="Liu X.D."/>
            <person name="Liao X.Y."/>
            <person name="Jiang Y.T."/>
            <person name="Yu X."/>
            <person name="Hao Y."/>
            <person name="Huang J."/>
            <person name="Zhao X.W."/>
            <person name="Ke S."/>
            <person name="Chen Y.Y."/>
            <person name="Wu W.L."/>
            <person name="Hsu J.L."/>
            <person name="Lin Y.F."/>
            <person name="Huang M.D."/>
            <person name="Li C.Y."/>
            <person name="Huang L."/>
            <person name="Wang Z.W."/>
            <person name="Zhao X."/>
            <person name="Zhong W.Y."/>
            <person name="Peng D.H."/>
            <person name="Ahmad S."/>
            <person name="Lan S."/>
            <person name="Zhang J.S."/>
            <person name="Tsai W.C."/>
            <person name="Van de Peer Y."/>
            <person name="Liu Z.J."/>
        </authorList>
    </citation>
    <scope>NUCLEOTIDE SEQUENCE</scope>
    <source>
        <strain evidence="1">CP</strain>
    </source>
</reference>
<protein>
    <submittedName>
        <fullName evidence="1">Uncharacterized protein</fullName>
    </submittedName>
</protein>
<sequence>MDPARSHLGLPSSIRRANTGSSYTLDFSWRYQLDALTRKHITIAPCHSTSPDRLRRRFTRLSGNGRSEEEMEVRMIVEEEM</sequence>
<comment type="caution">
    <text evidence="1">The sequence shown here is derived from an EMBL/GenBank/DDBJ whole genome shotgun (WGS) entry which is preliminary data.</text>
</comment>
<evidence type="ECO:0000313" key="2">
    <source>
        <dbReference type="Proteomes" id="UP001180020"/>
    </source>
</evidence>
<dbReference type="EMBL" id="JAUJYO010000004">
    <property type="protein sequence ID" value="KAK1318112.1"/>
    <property type="molecule type" value="Genomic_DNA"/>
</dbReference>